<dbReference type="Pfam" id="PF19081">
    <property type="entry name" value="Ig_7"/>
    <property type="match status" value="1"/>
</dbReference>
<dbReference type="SUPFAM" id="SSF51126">
    <property type="entry name" value="Pectin lyase-like"/>
    <property type="match status" value="3"/>
</dbReference>
<dbReference type="PANTHER" id="PTHR46534:SF1">
    <property type="entry name" value="IGGFC-BINDING PROTEIN N-TERMINAL DOMAIN-CONTAINING PROTEIN"/>
    <property type="match status" value="1"/>
</dbReference>
<evidence type="ECO:0000259" key="1">
    <source>
        <dbReference type="PROSITE" id="PS50093"/>
    </source>
</evidence>
<protein>
    <submittedName>
        <fullName evidence="2">Gliding motility-associated C-terminal domain-containing protein</fullName>
    </submittedName>
</protein>
<dbReference type="InterPro" id="IPR035234">
    <property type="entry name" value="IgGFc-bd_N"/>
</dbReference>
<dbReference type="InterPro" id="IPR006626">
    <property type="entry name" value="PbH1"/>
</dbReference>
<sequence length="2975" mass="318266">MRTKPVSVRPGAILYLLLLLLPAIGLHAQTDITIGLGNGSNGNTSYPCPIQHWYQASRAQYLYRASELTAKGMGPGMINAVKFNATSVGSDVTASEQYAIKIGGTTVSTLSDSYYEPVGNNFYGPLDYLPVVGNNSFAIPSGFFWNGTDNILVEVCNGGSGEYSHHAVFPYTTGLAFNGSHTYYQDAGATLCGTSSVNSASTTRPDIIFNWTPAAACTGTPTAGTAASSASSVCLNESFTLSLSGTTVASGLKYQWQSSTDNSTWTNIPNDTLSSLTTTQAVSKYYRCVVTCSASGNAANTTSVHVTSPSLVHGTFTINKALPTGAGNFASFNDAYNYIKCGIDGAVIFNVVANAASAYNEQLIMTPVPGASATNTVTFNGNNDTIAYLSTTSAERAVIKLNGADYITFNDLVIQAKGSTSSQYGFGVQLMNDADFNTINNCKILVNTTSSSSDYAGIVVSSSATSATGSGATNSDNNTISNNTIIGGYYSITLVASATNSNGSNKIINNKLQDFYYYGIYILGAYNLTFEKNTISRPTRTSVDNFYGVYATGLNTKLNINANRITNPFGGNPASTSTFYGVYFTGVDALNTLENVVSNNLIANLTGSGSVYGFYNSSSDNVFYYHNTLSLDGSATPGTSYVTRGFYQTSQAAGIYLRDNMITINRGGQNAKHGIYFSTTSSDIVSNYNNIFLASTVANAYTGYYSANRATLTDWKTAASQDANSLAANPIYKDSTNGNYAPSSQTVNDRGIPVGITADINSNTRSTSTPDMGAYEFTPDPCTAPPVPGTSTVNKNPVCVGTSVGLGLTGNSNGLTQTYQWQYAAAAAGPWTNLGASLNYPDTVIVSTATLYYRTAVTCSGNTAYSAPVLLTVNPALPPNTYTVDKNSPASATNYQSFAAVKVALECGISGPVVFNVVAGRTPYEEKFSLDSVRGTSAINTITFLGNGNTIHYSSNTTDERAVIKLKHTDHIIFDSLTIDATGTGTYGYGVQLIDHADSNVVRHCTVISNTTESYNTNFAGIVISASDSDPVSSGATRCTGNLIDNNKVTGGFYSVTVVGDDGDPVYLNSITNNVLQDFYYYGIYLESTSGTTVKGNTIQRPTRTNVSYYYGLYAYGENTNLKVLENRFTNPFGGAPTSTSYFYGIYFSNVSANNMTPILVANNIMYKTTGAGYQYGIYNYSSPNINYYHNTISLDNTGGSASYYSRGYYQSSTTTGINFKNNIITINNTGANYKYAVYLSSTGTEFFADHNDYYVAGGGSNKYIGYSNNNLATLADWRGTTGQDAATISIDPIYADAPNGNLTPVIYPLDNTGIPLGITNDIVHKTRSTTTPDIGAYEIDIVPCVSPLNPGTAVVTPNSNICMGTQISLDLTSNTPGGRMTYQWQASYTNNGPWINVSDTLYVSQYKMELGMLNYFRCKIVCSGTDSAFSTVAVVNMNAPLVKGLYTIDPAGSGTRNFTSFQQAVTALECGIAGWVIFDVVPGTYTERIRMHKIPGASDTSRITFRSQNGAPASVTLTTAPTAANNYVLKLDSASFITYKNITIKATGSTYARVVELAGTTAYDSLLTNNLVMPATTSNSTNMTGVYAGSFKGNNNAIVGNTITNGASGIYFTGTGTSEMATSIVIDSNTVTGSYVNGIYTSYVDSIVITRNNVKLAAPLASSAYGIYSYYDDGAFKINHNIVKIGSATTTTYGIYTYSCDASQADTAQIDGNKVIATTGNTGSMYGLYNQYSTYVNNVNNVINIATSGSSSYGLYSSSDANSVYYNNTVQSAATSATNNVAAYLGHASAGYSNVFFRNNIFSHTGGGYAMYVTGVEYHNSDYNTLYTSGTNLVRNANLAVNYTSLNAFVTAADQDIHSIVYKPAFEAGNDNLLPDLNNPEVWAIHGRGVQVRGNKHDFNGAYRPQTLAEGVPDMGAYEFLPAVEPVLLTPIPAAPSPGITQTFMFGTDTVAKITWASSGAVPASLTLKRYSGIKPPNLTPTQEFMYFYSDVDASGAYSNFDYKQYYVPSWQGTFTNEKSIHLGRTNADSAWIVNDSSKIDTDLKIISENHLSYLDRYTGLKGSEPDVPSFPALPDSSNRGTRFWVGYGHQYYMNQDNSQNMVLYLSAQQPAHVVVKIHGTSYRKEYTVAANSVLATDIIPKAGLSDARLLGEGLYEQGISIESDVPIVAYAHIYSSASSGATMLLPVGTYGYEYYALTSRQNYSSTSYSWFYVIADNDNTVVEITPSVPTLAGKPAKVPFTVTLNKGQVYQVLGAIMSGSEGYDLSGSKVRSITNAAGKCYPVAVFSGNSRTSLGCDGSVGSSGDNAIQQNFPSQAWGMHYLTAPTSSSDDPATLSTNIFRVMVKDTNTVVKLNNVPLTGLINGRYYQYQSNTADYLEANKPVMVAQYMSSEGACPNTGSLGDPEMFYISPLEQGINAVGLYRNVVDDIEVNYLTLIIPTGGVPSLLIDNSNLFDYTYAHPNKPGYTVVVKTWPAASAQCIVTSDSAFTAVTYGMGSVESYGFNAGTLVRNLNATTSFNNNYGTGASSNYTCAGTPFHFTAMLPIKPVSITWELSQVSNLLPAGDVTQTNPAALDSIVANGKTYYKYDLTGDYMFTAPGTYYIPMKMQHPEIESCDNSSEVVLTIKVIRKPVVDYSIDYSGCVADIAELTGTVTTENNAAINTWKWNFADGTTAATQKVTKQYPAAGTYVEELHIITSEGCIGDTSKEVVANEPTAAKLVTDSFTVCYNSSVTFTVKDPEAGVTYSWFNAKTGGARLDTGKTFTINPVTTPGIYYVEAMKNGCVSTSRTAAKVTVLPQLTAPVVEVDSIGVNTIRFKWNAIPGATGYAVSIDNGNTWSDPSSGPQGTEHMITGLRPVQEVTLIVKVKGCEDKLSLPVSAITLTDGIYIPNAFSPNGDGLNDVLKVYGAVIREVHFMVFNQWGEKVFESNDQSLGWDGFYKNKAQPSGVYIYVVKLKLIDGSAIDRKGSVNLIR</sequence>
<dbReference type="Proteomes" id="UP000183788">
    <property type="component" value="Unassembled WGS sequence"/>
</dbReference>
<dbReference type="InterPro" id="IPR012334">
    <property type="entry name" value="Pectin_lyas_fold"/>
</dbReference>
<dbReference type="PANTHER" id="PTHR46534">
    <property type="entry name" value="IGGFC_BINDING DOMAIN-CONTAINING PROTEIN"/>
    <property type="match status" value="1"/>
</dbReference>
<evidence type="ECO:0000313" key="2">
    <source>
        <dbReference type="EMBL" id="SFW83775.1"/>
    </source>
</evidence>
<dbReference type="SUPFAM" id="SSF49299">
    <property type="entry name" value="PKD domain"/>
    <property type="match status" value="1"/>
</dbReference>
<dbReference type="InterPro" id="IPR026341">
    <property type="entry name" value="T9SS_type_B"/>
</dbReference>
<dbReference type="InterPro" id="IPR035986">
    <property type="entry name" value="PKD_dom_sf"/>
</dbReference>
<dbReference type="EMBL" id="FPIZ01000023">
    <property type="protein sequence ID" value="SFW83775.1"/>
    <property type="molecule type" value="Genomic_DNA"/>
</dbReference>
<dbReference type="Gene3D" id="2.60.40.10">
    <property type="entry name" value="Immunoglobulins"/>
    <property type="match status" value="1"/>
</dbReference>
<dbReference type="Pfam" id="PF18911">
    <property type="entry name" value="PKD_4"/>
    <property type="match status" value="1"/>
</dbReference>
<accession>A0A1K1SI84</accession>
<evidence type="ECO:0000313" key="4">
    <source>
        <dbReference type="Proteomes" id="UP000183788"/>
    </source>
</evidence>
<evidence type="ECO:0000313" key="5">
    <source>
        <dbReference type="Proteomes" id="UP001326715"/>
    </source>
</evidence>
<dbReference type="InterPro" id="IPR022441">
    <property type="entry name" value="Para_beta_helix_rpt-2"/>
</dbReference>
<dbReference type="Proteomes" id="UP001326715">
    <property type="component" value="Chromosome"/>
</dbReference>
<dbReference type="Pfam" id="PF17517">
    <property type="entry name" value="IgGFc_binding"/>
    <property type="match status" value="1"/>
</dbReference>
<dbReference type="NCBIfam" id="TIGR03804">
    <property type="entry name" value="para_beta_helix"/>
    <property type="match status" value="1"/>
</dbReference>
<dbReference type="EMBL" id="CP140154">
    <property type="protein sequence ID" value="WQG92595.1"/>
    <property type="molecule type" value="Genomic_DNA"/>
</dbReference>
<dbReference type="Pfam" id="PF13585">
    <property type="entry name" value="CHU_C"/>
    <property type="match status" value="1"/>
</dbReference>
<gene>
    <name evidence="2" type="ORF">SAMN05661012_05440</name>
    <name evidence="3" type="ORF">SR876_13845</name>
</gene>
<keyword evidence="5" id="KW-1185">Reference proteome</keyword>
<dbReference type="InterPro" id="IPR000601">
    <property type="entry name" value="PKD_dom"/>
</dbReference>
<feature type="domain" description="PKD" evidence="1">
    <location>
        <begin position="2665"/>
        <end position="2720"/>
    </location>
</feature>
<dbReference type="RefSeq" id="WP_072364503.1">
    <property type="nucleotide sequence ID" value="NZ_CP139972.1"/>
</dbReference>
<dbReference type="InterPro" id="IPR011050">
    <property type="entry name" value="Pectin_lyase_fold/virulence"/>
</dbReference>
<dbReference type="InterPro" id="IPR013783">
    <property type="entry name" value="Ig-like_fold"/>
</dbReference>
<dbReference type="Gene3D" id="2.160.20.10">
    <property type="entry name" value="Single-stranded right-handed beta-helix, Pectin lyase-like"/>
    <property type="match status" value="3"/>
</dbReference>
<dbReference type="STRING" id="1004.SAMN05661012_05440"/>
<dbReference type="InterPro" id="IPR044023">
    <property type="entry name" value="Ig_7"/>
</dbReference>
<dbReference type="SMART" id="SM00710">
    <property type="entry name" value="PbH1"/>
    <property type="match status" value="20"/>
</dbReference>
<reference evidence="3 5" key="2">
    <citation type="submission" date="2023-11" db="EMBL/GenBank/DDBJ databases">
        <title>MicrobeMod: A computational toolkit for identifying prokaryotic methylation and restriction-modification with nanopore sequencing.</title>
        <authorList>
            <person name="Crits-Christoph A."/>
            <person name="Kang S.C."/>
            <person name="Lee H."/>
            <person name="Ostrov N."/>
        </authorList>
    </citation>
    <scope>NUCLEOTIDE SEQUENCE [LARGE SCALE GENOMIC DNA]</scope>
    <source>
        <strain evidence="3 5">ATCC 23090</strain>
    </source>
</reference>
<proteinExistence type="predicted"/>
<reference evidence="2 4" key="1">
    <citation type="submission" date="2016-11" db="EMBL/GenBank/DDBJ databases">
        <authorList>
            <person name="Jaros S."/>
            <person name="Januszkiewicz K."/>
            <person name="Wedrychowicz H."/>
        </authorList>
    </citation>
    <scope>NUCLEOTIDE SEQUENCE [LARGE SCALE GENOMIC DNA]</scope>
    <source>
        <strain evidence="2 4">DSM 784</strain>
    </source>
</reference>
<dbReference type="OrthoDB" id="7794186at2"/>
<dbReference type="PROSITE" id="PS50093">
    <property type="entry name" value="PKD"/>
    <property type="match status" value="1"/>
</dbReference>
<organism evidence="2 4">
    <name type="scientific">Chitinophaga sancti</name>
    <dbReference type="NCBI Taxonomy" id="1004"/>
    <lineage>
        <taxon>Bacteria</taxon>
        <taxon>Pseudomonadati</taxon>
        <taxon>Bacteroidota</taxon>
        <taxon>Chitinophagia</taxon>
        <taxon>Chitinophagales</taxon>
        <taxon>Chitinophagaceae</taxon>
        <taxon>Chitinophaga</taxon>
    </lineage>
</organism>
<evidence type="ECO:0000313" key="3">
    <source>
        <dbReference type="EMBL" id="WQG92595.1"/>
    </source>
</evidence>
<name>A0A1K1SI84_9BACT</name>
<dbReference type="NCBIfam" id="TIGR04131">
    <property type="entry name" value="Bac_Flav_CTERM"/>
    <property type="match status" value="1"/>
</dbReference>